<dbReference type="EMBL" id="FTOT01000001">
    <property type="protein sequence ID" value="SIS56326.1"/>
    <property type="molecule type" value="Genomic_DNA"/>
</dbReference>
<name>A0A1N7K453_9RHOB</name>
<dbReference type="Proteomes" id="UP000186141">
    <property type="component" value="Unassembled WGS sequence"/>
</dbReference>
<evidence type="ECO:0000313" key="2">
    <source>
        <dbReference type="Proteomes" id="UP000186141"/>
    </source>
</evidence>
<dbReference type="RefSeq" id="WP_076527844.1">
    <property type="nucleotide sequence ID" value="NZ_BMEH01000001.1"/>
</dbReference>
<dbReference type="OrthoDB" id="7200179at2"/>
<sequence>MTPGAGQPGRIGLTDDMRDQILSAPEAILGDPEVMRALIAANDRAMGENIVDLRGVAMRRLEGRLDKLEDTHRSVIAAAYENLAGTNIVHRAVLQLLEPETFPAFLASLATTVATTLRVESLALVLESPEGHAAPPLAAPVRVAPPGFVDAYLTASRGGPVRPVVLRQTVADTALVHGDMAPDIRSEAAMRLDLGPRRLPGMLVLGSEDPHQFRPAQGTDLLAFLAASFERVMRRWLS</sequence>
<organism evidence="1 2">
    <name type="scientific">Gemmobacter megaterium</name>
    <dbReference type="NCBI Taxonomy" id="1086013"/>
    <lineage>
        <taxon>Bacteria</taxon>
        <taxon>Pseudomonadati</taxon>
        <taxon>Pseudomonadota</taxon>
        <taxon>Alphaproteobacteria</taxon>
        <taxon>Rhodobacterales</taxon>
        <taxon>Paracoccaceae</taxon>
        <taxon>Gemmobacter</taxon>
    </lineage>
</organism>
<dbReference type="AlphaFoldDB" id="A0A1N7K453"/>
<reference evidence="1 2" key="1">
    <citation type="submission" date="2017-01" db="EMBL/GenBank/DDBJ databases">
        <authorList>
            <person name="Mah S.A."/>
            <person name="Swanson W.J."/>
            <person name="Moy G.W."/>
            <person name="Vacquier V.D."/>
        </authorList>
    </citation>
    <scope>NUCLEOTIDE SEQUENCE [LARGE SCALE GENOMIC DNA]</scope>
    <source>
        <strain evidence="1 2">DSM 26375</strain>
    </source>
</reference>
<dbReference type="STRING" id="1086013.SAMN05421774_101209"/>
<protein>
    <recommendedName>
        <fullName evidence="3">DUF484 domain-containing protein</fullName>
    </recommendedName>
</protein>
<keyword evidence="2" id="KW-1185">Reference proteome</keyword>
<gene>
    <name evidence="1" type="ORF">SAMN05421774_101209</name>
</gene>
<dbReference type="InterPro" id="IPR007435">
    <property type="entry name" value="DUF484"/>
</dbReference>
<evidence type="ECO:0000313" key="1">
    <source>
        <dbReference type="EMBL" id="SIS56326.1"/>
    </source>
</evidence>
<proteinExistence type="predicted"/>
<evidence type="ECO:0008006" key="3">
    <source>
        <dbReference type="Google" id="ProtNLM"/>
    </source>
</evidence>
<dbReference type="InterPro" id="IPR029016">
    <property type="entry name" value="GAF-like_dom_sf"/>
</dbReference>
<accession>A0A1N7K453</accession>
<dbReference type="Gene3D" id="3.30.450.40">
    <property type="match status" value="1"/>
</dbReference>
<dbReference type="Pfam" id="PF04340">
    <property type="entry name" value="DUF484"/>
    <property type="match status" value="1"/>
</dbReference>